<evidence type="ECO:0000313" key="2">
    <source>
        <dbReference type="EMBL" id="OGH89542.1"/>
    </source>
</evidence>
<dbReference type="AlphaFoldDB" id="A0A1F6P036"/>
<evidence type="ECO:0000256" key="1">
    <source>
        <dbReference type="SAM" id="Phobius"/>
    </source>
</evidence>
<dbReference type="Proteomes" id="UP000178490">
    <property type="component" value="Unassembled WGS sequence"/>
</dbReference>
<protein>
    <submittedName>
        <fullName evidence="2">Uncharacterized protein</fullName>
    </submittedName>
</protein>
<organism evidence="2 3">
    <name type="scientific">Candidatus Magasanikbacteria bacterium RIFOXYD2_FULL_36_9</name>
    <dbReference type="NCBI Taxonomy" id="1798707"/>
    <lineage>
        <taxon>Bacteria</taxon>
        <taxon>Candidatus Magasanikiibacteriota</taxon>
    </lineage>
</organism>
<keyword evidence="1" id="KW-1133">Transmembrane helix</keyword>
<keyword evidence="1" id="KW-0472">Membrane</keyword>
<evidence type="ECO:0000313" key="3">
    <source>
        <dbReference type="Proteomes" id="UP000178490"/>
    </source>
</evidence>
<reference evidence="2 3" key="1">
    <citation type="journal article" date="2016" name="Nat. Commun.">
        <title>Thousands of microbial genomes shed light on interconnected biogeochemical processes in an aquifer system.</title>
        <authorList>
            <person name="Anantharaman K."/>
            <person name="Brown C.T."/>
            <person name="Hug L.A."/>
            <person name="Sharon I."/>
            <person name="Castelle C.J."/>
            <person name="Probst A.J."/>
            <person name="Thomas B.C."/>
            <person name="Singh A."/>
            <person name="Wilkins M.J."/>
            <person name="Karaoz U."/>
            <person name="Brodie E.L."/>
            <person name="Williams K.H."/>
            <person name="Hubbard S.S."/>
            <person name="Banfield J.F."/>
        </authorList>
    </citation>
    <scope>NUCLEOTIDE SEQUENCE [LARGE SCALE GENOMIC DNA]</scope>
</reference>
<feature type="transmembrane region" description="Helical" evidence="1">
    <location>
        <begin position="12"/>
        <end position="27"/>
    </location>
</feature>
<dbReference type="EMBL" id="MFRC01000039">
    <property type="protein sequence ID" value="OGH89542.1"/>
    <property type="molecule type" value="Genomic_DNA"/>
</dbReference>
<accession>A0A1F6P036</accession>
<keyword evidence="1" id="KW-0812">Transmembrane</keyword>
<name>A0A1F6P036_9BACT</name>
<comment type="caution">
    <text evidence="2">The sequence shown here is derived from an EMBL/GenBank/DDBJ whole genome shotgun (WGS) entry which is preliminary data.</text>
</comment>
<gene>
    <name evidence="2" type="ORF">A2537_02485</name>
</gene>
<proteinExistence type="predicted"/>
<sequence length="130" mass="14731">MAKKAVNKGKDLTFIRFLFIILLFMLAKNNRSESWLEALKFIGHCPICNQHYEENRAKLFAKHDVANLIHITCGKCSSNFIAMVVMMGQGMSSVGMVTDLSFDDAKQLYKTAPLTVDEIIGGYKFIEKNY</sequence>